<sequence length="447" mass="50443">METTGQKTSPLLQDMKVTIHKTSMVFPLKQTENKSSFLSNIDKVLNFDVRMVQFFEANKDFPPQIVPEKLKKALEDALVAYDFLAGRIKMNSETNRLGIDCNAEGVGFVVASSEYKLDQIGNLAYPNQAFAQFVHKTKDFLKIGDVPLCVFQLTSFKCGGFAIGITRSHVAFDGLSFKTFLDNLALLAAGTPLTMTPFHDRQLLAARYPPHVDFPHPELIKLDSLPLGFESGIFEASSKELEFKVFQLTSKNINNLKEKAKGNNTTCVTRFNVITAHLWRCKALCGQYDPNRSSTILYAVDIRSRLNPPLSKAYVGNAVLTAYATMKCKELEEGEFSKLVESVWEGSRRMSDEYVRSIIDWGELYYGFPNGEILVSSWWRLGFEEVEYPWGKAKYCCPVVYQRKDIVLLFPPFQGSSEGDDGGVNIIVALPSKEMEKFKCLFYTFLI</sequence>
<proteinExistence type="predicted"/>
<gene>
    <name evidence="1" type="ORF">MILVUS5_LOCUS33919</name>
</gene>
<protein>
    <submittedName>
        <fullName evidence="1">Uncharacterized protein</fullName>
    </submittedName>
</protein>
<evidence type="ECO:0000313" key="1">
    <source>
        <dbReference type="EMBL" id="CAJ2669777.1"/>
    </source>
</evidence>
<keyword evidence="2" id="KW-1185">Reference proteome</keyword>
<name>A0ACB0LMX2_TRIPR</name>
<evidence type="ECO:0000313" key="2">
    <source>
        <dbReference type="Proteomes" id="UP001177021"/>
    </source>
</evidence>
<reference evidence="1" key="1">
    <citation type="submission" date="2023-10" db="EMBL/GenBank/DDBJ databases">
        <authorList>
            <person name="Rodriguez Cubillos JULIANA M."/>
            <person name="De Vega J."/>
        </authorList>
    </citation>
    <scope>NUCLEOTIDE SEQUENCE</scope>
</reference>
<comment type="caution">
    <text evidence="1">The sequence shown here is derived from an EMBL/GenBank/DDBJ whole genome shotgun (WGS) entry which is preliminary data.</text>
</comment>
<dbReference type="EMBL" id="CASHSV030000615">
    <property type="protein sequence ID" value="CAJ2669777.1"/>
    <property type="molecule type" value="Genomic_DNA"/>
</dbReference>
<organism evidence="1 2">
    <name type="scientific">Trifolium pratense</name>
    <name type="common">Red clover</name>
    <dbReference type="NCBI Taxonomy" id="57577"/>
    <lineage>
        <taxon>Eukaryota</taxon>
        <taxon>Viridiplantae</taxon>
        <taxon>Streptophyta</taxon>
        <taxon>Embryophyta</taxon>
        <taxon>Tracheophyta</taxon>
        <taxon>Spermatophyta</taxon>
        <taxon>Magnoliopsida</taxon>
        <taxon>eudicotyledons</taxon>
        <taxon>Gunneridae</taxon>
        <taxon>Pentapetalae</taxon>
        <taxon>rosids</taxon>
        <taxon>fabids</taxon>
        <taxon>Fabales</taxon>
        <taxon>Fabaceae</taxon>
        <taxon>Papilionoideae</taxon>
        <taxon>50 kb inversion clade</taxon>
        <taxon>NPAAA clade</taxon>
        <taxon>Hologalegina</taxon>
        <taxon>IRL clade</taxon>
        <taxon>Trifolieae</taxon>
        <taxon>Trifolium</taxon>
    </lineage>
</organism>
<accession>A0ACB0LMX2</accession>
<dbReference type="Proteomes" id="UP001177021">
    <property type="component" value="Unassembled WGS sequence"/>
</dbReference>